<gene>
    <name evidence="1" type="ORF">BDU57DRAFT_530901</name>
</gene>
<name>A0A6A5QIS1_AMPQU</name>
<protein>
    <submittedName>
        <fullName evidence="1">Uncharacterized protein</fullName>
    </submittedName>
</protein>
<evidence type="ECO:0000313" key="1">
    <source>
        <dbReference type="EMBL" id="KAF1914404.1"/>
    </source>
</evidence>
<proteinExistence type="predicted"/>
<sequence length="272" mass="31672">MVAMVGWIQTNVFSLTHRPSSYKLPFIVSKIHPFQPTFVGLPHSSHNTLSHTRPQHPHAEGHGHMCSVRHMSHWFIHESVCKPRASAIRAYESYINNFGVSVFRTLDDYPVQPFLTLNRGTYLHRFHRDTFKLLIGSHHLLETTILFSKYGWNSGSTFSPPPWSTERFEKYLDKASECPNLLPSWWNETMRRECLRFGESPVWNNLRREPTPYGQTASFGLQMMVLFKQIMNTWTIAMGPAAEELTSEELWSDLSKELVMEDLRDSYIIQQE</sequence>
<organism evidence="1 2">
    <name type="scientific">Ampelomyces quisqualis</name>
    <name type="common">Powdery mildew agent</name>
    <dbReference type="NCBI Taxonomy" id="50730"/>
    <lineage>
        <taxon>Eukaryota</taxon>
        <taxon>Fungi</taxon>
        <taxon>Dikarya</taxon>
        <taxon>Ascomycota</taxon>
        <taxon>Pezizomycotina</taxon>
        <taxon>Dothideomycetes</taxon>
        <taxon>Pleosporomycetidae</taxon>
        <taxon>Pleosporales</taxon>
        <taxon>Pleosporineae</taxon>
        <taxon>Phaeosphaeriaceae</taxon>
        <taxon>Ampelomyces</taxon>
    </lineage>
</organism>
<dbReference type="EMBL" id="ML979137">
    <property type="protein sequence ID" value="KAF1914404.1"/>
    <property type="molecule type" value="Genomic_DNA"/>
</dbReference>
<dbReference type="OrthoDB" id="432970at2759"/>
<dbReference type="Proteomes" id="UP000800096">
    <property type="component" value="Unassembled WGS sequence"/>
</dbReference>
<dbReference type="AlphaFoldDB" id="A0A6A5QIS1"/>
<reference evidence="1" key="1">
    <citation type="journal article" date="2020" name="Stud. Mycol.">
        <title>101 Dothideomycetes genomes: a test case for predicting lifestyles and emergence of pathogens.</title>
        <authorList>
            <person name="Haridas S."/>
            <person name="Albert R."/>
            <person name="Binder M."/>
            <person name="Bloem J."/>
            <person name="Labutti K."/>
            <person name="Salamov A."/>
            <person name="Andreopoulos B."/>
            <person name="Baker S."/>
            <person name="Barry K."/>
            <person name="Bills G."/>
            <person name="Bluhm B."/>
            <person name="Cannon C."/>
            <person name="Castanera R."/>
            <person name="Culley D."/>
            <person name="Daum C."/>
            <person name="Ezra D."/>
            <person name="Gonzalez J."/>
            <person name="Henrissat B."/>
            <person name="Kuo A."/>
            <person name="Liang C."/>
            <person name="Lipzen A."/>
            <person name="Lutzoni F."/>
            <person name="Magnuson J."/>
            <person name="Mondo S."/>
            <person name="Nolan M."/>
            <person name="Ohm R."/>
            <person name="Pangilinan J."/>
            <person name="Park H.-J."/>
            <person name="Ramirez L."/>
            <person name="Alfaro M."/>
            <person name="Sun H."/>
            <person name="Tritt A."/>
            <person name="Yoshinaga Y."/>
            <person name="Zwiers L.-H."/>
            <person name="Turgeon B."/>
            <person name="Goodwin S."/>
            <person name="Spatafora J."/>
            <person name="Crous P."/>
            <person name="Grigoriev I."/>
        </authorList>
    </citation>
    <scope>NUCLEOTIDE SEQUENCE</scope>
    <source>
        <strain evidence="1">HMLAC05119</strain>
    </source>
</reference>
<evidence type="ECO:0000313" key="2">
    <source>
        <dbReference type="Proteomes" id="UP000800096"/>
    </source>
</evidence>
<keyword evidence="2" id="KW-1185">Reference proteome</keyword>
<accession>A0A6A5QIS1</accession>